<dbReference type="GO" id="GO:0005634">
    <property type="term" value="C:nucleus"/>
    <property type="evidence" value="ECO:0007669"/>
    <property type="project" value="UniProtKB-SubCell"/>
</dbReference>
<dbReference type="GO" id="GO:0005739">
    <property type="term" value="C:mitochondrion"/>
    <property type="evidence" value="ECO:0007669"/>
    <property type="project" value="UniProtKB-SubCell"/>
</dbReference>
<dbReference type="Pfam" id="PF02996">
    <property type="entry name" value="Prefoldin"/>
    <property type="match status" value="1"/>
</dbReference>
<dbReference type="FunFam" id="1.10.287.370:FF:000008">
    <property type="entry name" value="unconventional prefoldin RPB5 interactor 1"/>
    <property type="match status" value="1"/>
</dbReference>
<dbReference type="InterPro" id="IPR009053">
    <property type="entry name" value="Prefoldin"/>
</dbReference>
<accession>A0A6P4ZH39</accession>
<keyword evidence="10" id="KW-0804">Transcription</keyword>
<dbReference type="Proteomes" id="UP000515135">
    <property type="component" value="Unplaced"/>
</dbReference>
<evidence type="ECO:0000256" key="13">
    <source>
        <dbReference type="ARBA" id="ARBA00038295"/>
    </source>
</evidence>
<evidence type="ECO:0000256" key="8">
    <source>
        <dbReference type="ARBA" id="ARBA00023015"/>
    </source>
</evidence>
<evidence type="ECO:0000256" key="9">
    <source>
        <dbReference type="ARBA" id="ARBA00023128"/>
    </source>
</evidence>
<dbReference type="GO" id="GO:0030425">
    <property type="term" value="C:dendrite"/>
    <property type="evidence" value="ECO:0007669"/>
    <property type="project" value="UniProtKB-SubCell"/>
</dbReference>
<comment type="function">
    <text evidence="14">Plays a central role in maintaining S6K1 signaling and BAD phosphorylation under normal growth conditions thereby protecting cells from potential deleterious effects of sustained S6K1 signaling. The URI1-PPP1CC complex acts as a central component of a negative feedback mechanism that counteracts excessive S6K1 survival signaling to BAD in response to growth factors. Mediates inhibition of PPP1CC phosphatase activity in mitochondria. Coordinates the regulation of nutrient-sensitive gene expression availability in a mTOR-dependent manner. Seems to be a scaffolding protein able to assemble a prefoldin-like complex that contains PFDs and proteins with roles in transcription and ubiquitination.</text>
</comment>
<evidence type="ECO:0000256" key="6">
    <source>
        <dbReference type="ARBA" id="ARBA00022491"/>
    </source>
</evidence>
<feature type="compositionally biased region" description="Basic residues" evidence="19">
    <location>
        <begin position="520"/>
        <end position="532"/>
    </location>
</feature>
<dbReference type="Gene3D" id="1.10.287.370">
    <property type="match status" value="1"/>
</dbReference>
<dbReference type="InterPro" id="IPR004127">
    <property type="entry name" value="Prefoldin_subunit_alpha"/>
</dbReference>
<feature type="region of interest" description="Disordered" evidence="19">
    <location>
        <begin position="304"/>
        <end position="375"/>
    </location>
</feature>
<dbReference type="InterPro" id="IPR052255">
    <property type="entry name" value="RNA_pol_II_subunit5-mediator"/>
</dbReference>
<dbReference type="CDD" id="cd23159">
    <property type="entry name" value="Prefoldin_URI1"/>
    <property type="match status" value="1"/>
</dbReference>
<dbReference type="OrthoDB" id="21413at2759"/>
<evidence type="ECO:0000256" key="14">
    <source>
        <dbReference type="ARBA" id="ARBA00053952"/>
    </source>
</evidence>
<comment type="subcellular location">
    <subcellularLocation>
        <location evidence="3">Cell projection</location>
        <location evidence="3">Dendrite</location>
    </subcellularLocation>
    <subcellularLocation>
        <location evidence="4">Cytoplasm</location>
    </subcellularLocation>
    <subcellularLocation>
        <location evidence="2">Mitochondrion</location>
    </subcellularLocation>
    <subcellularLocation>
        <location evidence="1">Nucleus</location>
    </subcellularLocation>
</comment>
<dbReference type="PANTHER" id="PTHR15111">
    <property type="entry name" value="RNA POLYMERASE II SUBUNIT 5-MEDIATING PROTEIN NNX3"/>
    <property type="match status" value="1"/>
</dbReference>
<keyword evidence="9" id="KW-0496">Mitochondrion</keyword>
<evidence type="ECO:0000256" key="7">
    <source>
        <dbReference type="ARBA" id="ARBA00022553"/>
    </source>
</evidence>
<feature type="region of interest" description="Disordered" evidence="19">
    <location>
        <begin position="252"/>
        <end position="291"/>
    </location>
</feature>
<dbReference type="GO" id="GO:0003682">
    <property type="term" value="F:chromatin binding"/>
    <property type="evidence" value="ECO:0007669"/>
    <property type="project" value="TreeGrafter"/>
</dbReference>
<comment type="subunit">
    <text evidence="15">Homodimer. Component of the PAQosome complex which is responsible for the biogenesis of several protein complexes and which consists of R2TP complex members RUVBL1, RUVBL2, RPAP3 and PIH1D1, URI complex members PFDN2, PFDN6, PDRG1, UXT and URI1 as well as ASDURF, POLR2E and DNAAF10/WDR92. Interacts with POLR2E/RPB5, RUVBL2 and RUVBL1. Interacts with PFDN2, PFDN4 and STAP1; the interactions are phosphorylation-dependent and occur in a growth-dependent manner in the mitochondrion. Interacts with UXT. Interacts with PPP1CC; the interaction is phosphorylation-dependent and occurs in a growth factor-dependent manner. Interacts (via the middle C-terminal region) with GTF2F1 and GTF2F2. Interacts with DMAP1. Interacts with TSC1 and TSC2. Interacts with PRPF8 and EFTUD2 in a ZNHIT2-dependent manner.</text>
</comment>
<keyword evidence="6" id="KW-0678">Repressor</keyword>
<keyword evidence="11" id="KW-0539">Nucleus</keyword>
<evidence type="ECO:0000256" key="18">
    <source>
        <dbReference type="SAM" id="Coils"/>
    </source>
</evidence>
<feature type="coiled-coil region" evidence="18">
    <location>
        <begin position="129"/>
        <end position="156"/>
    </location>
</feature>
<evidence type="ECO:0000313" key="20">
    <source>
        <dbReference type="Proteomes" id="UP000515135"/>
    </source>
</evidence>
<dbReference type="KEGG" id="bbel:109473514"/>
<evidence type="ECO:0000256" key="16">
    <source>
        <dbReference type="ARBA" id="ARBA00078910"/>
    </source>
</evidence>
<sequence>MPSSSPSLFNFPCRLTERLTTGFVLWVNKVMAEAGRPLQEEVVNIGRLREAQDEAIEACKTKIKQWKQFKSDYNAVQDRLRTLPDRISYDIMVPYGSLAFMPGHLVHTNEVLVLLGDNWFVERSAKQACEIIDRRRKRIDNTLKDLKKELGLLESRVGYTEELQDAAKASIVGQGEVMEIREEYVPERDDKPTKRISRVKKPSDRVVKRPAVKKELTEDDIPVSLLSQQKPIQTEEAIWARLDTLERLEEEEDEMNRLWSSEEGEEDEEGYQEDDEDDGEDDSDINFTDDDIAAQIRKAEMSRRFEYDSAHRSAESDALQEKKKSVRWKDQQNSETTESTEEGHRTSEIKPHDGKTVANIPYPKHVPSYEYDEDSDVSSPARIVFHHTPLPITEDDQVNERNVPSPGTVTSPADIYNLYCQPESPSLHTLPEGQVNSVPKVPAVEDKPTSGIKPKSILKKTSSREEVVEVVQNNVNREEAEPQKPPPLPAPKSAFSGEVLEKDAHPTVNSNVTPELPPKKVSRFKAARQKHR</sequence>
<feature type="compositionally biased region" description="Acidic residues" evidence="19">
    <location>
        <begin position="262"/>
        <end position="291"/>
    </location>
</feature>
<evidence type="ECO:0000256" key="15">
    <source>
        <dbReference type="ARBA" id="ARBA00064379"/>
    </source>
</evidence>
<keyword evidence="7" id="KW-0597">Phosphoprotein</keyword>
<evidence type="ECO:0000256" key="5">
    <source>
        <dbReference type="ARBA" id="ARBA00022490"/>
    </source>
</evidence>
<evidence type="ECO:0000313" key="21">
    <source>
        <dbReference type="RefSeq" id="XP_019628951.1"/>
    </source>
</evidence>
<protein>
    <recommendedName>
        <fullName evidence="17">Protein phosphatase 1 regulatory subunit 19</fullName>
    </recommendedName>
    <alternativeName>
        <fullName evidence="16">RNA polymerase II subunit 5-mediating protein</fullName>
    </alternativeName>
</protein>
<proteinExistence type="inferred from homology"/>
<evidence type="ECO:0000256" key="11">
    <source>
        <dbReference type="ARBA" id="ARBA00023242"/>
    </source>
</evidence>
<reference evidence="21" key="1">
    <citation type="submission" date="2025-08" db="UniProtKB">
        <authorList>
            <consortium name="RefSeq"/>
        </authorList>
    </citation>
    <scope>IDENTIFICATION</scope>
    <source>
        <tissue evidence="21">Gonad</tissue>
    </source>
</reference>
<keyword evidence="20" id="KW-1185">Reference proteome</keyword>
<evidence type="ECO:0000256" key="12">
    <source>
        <dbReference type="ARBA" id="ARBA00023273"/>
    </source>
</evidence>
<organism evidence="20 21">
    <name type="scientific">Branchiostoma belcheri</name>
    <name type="common">Amphioxus</name>
    <dbReference type="NCBI Taxonomy" id="7741"/>
    <lineage>
        <taxon>Eukaryota</taxon>
        <taxon>Metazoa</taxon>
        <taxon>Chordata</taxon>
        <taxon>Cephalochordata</taxon>
        <taxon>Leptocardii</taxon>
        <taxon>Amphioxiformes</taxon>
        <taxon>Branchiostomatidae</taxon>
        <taxon>Branchiostoma</taxon>
    </lineage>
</organism>
<dbReference type="GO" id="GO:0000122">
    <property type="term" value="P:negative regulation of transcription by RNA polymerase II"/>
    <property type="evidence" value="ECO:0007669"/>
    <property type="project" value="TreeGrafter"/>
</dbReference>
<feature type="region of interest" description="Disordered" evidence="19">
    <location>
        <begin position="186"/>
        <end position="211"/>
    </location>
</feature>
<dbReference type="SUPFAM" id="SSF46579">
    <property type="entry name" value="Prefoldin"/>
    <property type="match status" value="1"/>
</dbReference>
<evidence type="ECO:0000256" key="10">
    <source>
        <dbReference type="ARBA" id="ARBA00023163"/>
    </source>
</evidence>
<comment type="similarity">
    <text evidence="13">Belongs to the RNA polymerase II subunit 5-mediating protein family.</text>
</comment>
<evidence type="ECO:0000256" key="4">
    <source>
        <dbReference type="ARBA" id="ARBA00004496"/>
    </source>
</evidence>
<evidence type="ECO:0000256" key="2">
    <source>
        <dbReference type="ARBA" id="ARBA00004173"/>
    </source>
</evidence>
<feature type="compositionally biased region" description="Polar residues" evidence="19">
    <location>
        <begin position="400"/>
        <end position="411"/>
    </location>
</feature>
<dbReference type="RefSeq" id="XP_019628951.1">
    <property type="nucleotide sequence ID" value="XM_019773392.1"/>
</dbReference>
<feature type="region of interest" description="Disordered" evidence="19">
    <location>
        <begin position="388"/>
        <end position="411"/>
    </location>
</feature>
<feature type="region of interest" description="Disordered" evidence="19">
    <location>
        <begin position="427"/>
        <end position="532"/>
    </location>
</feature>
<feature type="compositionally biased region" description="Basic and acidic residues" evidence="19">
    <location>
        <begin position="201"/>
        <end position="211"/>
    </location>
</feature>
<dbReference type="GO" id="GO:0003714">
    <property type="term" value="F:transcription corepressor activity"/>
    <property type="evidence" value="ECO:0007669"/>
    <property type="project" value="TreeGrafter"/>
</dbReference>
<keyword evidence="8" id="KW-0805">Transcription regulation</keyword>
<name>A0A6P4ZH39_BRABE</name>
<evidence type="ECO:0000256" key="19">
    <source>
        <dbReference type="SAM" id="MobiDB-lite"/>
    </source>
</evidence>
<feature type="compositionally biased region" description="Basic and acidic residues" evidence="19">
    <location>
        <begin position="341"/>
        <end position="355"/>
    </location>
</feature>
<dbReference type="AlphaFoldDB" id="A0A6P4ZH39"/>
<evidence type="ECO:0000256" key="1">
    <source>
        <dbReference type="ARBA" id="ARBA00004123"/>
    </source>
</evidence>
<keyword evidence="18" id="KW-0175">Coiled coil</keyword>
<dbReference type="GeneID" id="109473514"/>
<keyword evidence="12" id="KW-0966">Cell projection</keyword>
<evidence type="ECO:0000256" key="17">
    <source>
        <dbReference type="ARBA" id="ARBA00082683"/>
    </source>
</evidence>
<dbReference type="GO" id="GO:0019212">
    <property type="term" value="F:phosphatase inhibitor activity"/>
    <property type="evidence" value="ECO:0007669"/>
    <property type="project" value="TreeGrafter"/>
</dbReference>
<feature type="compositionally biased region" description="Basic and acidic residues" evidence="19">
    <location>
        <begin position="304"/>
        <end position="332"/>
    </location>
</feature>
<evidence type="ECO:0000256" key="3">
    <source>
        <dbReference type="ARBA" id="ARBA00004279"/>
    </source>
</evidence>
<keyword evidence="5" id="KW-0963">Cytoplasm</keyword>
<dbReference type="PANTHER" id="PTHR15111:SF0">
    <property type="entry name" value="UNCONVENTIONAL PREFOLDIN RPB5 INTERACTOR 1"/>
    <property type="match status" value="1"/>
</dbReference>
<gene>
    <name evidence="21" type="primary">LOC109473514</name>
</gene>